<dbReference type="STRING" id="1891926.Fuma_05596"/>
<evidence type="ECO:0000256" key="3">
    <source>
        <dbReference type="PIRSR" id="PIRSR000390-1"/>
    </source>
</evidence>
<feature type="modified residue" description="N6-(pyridoxal phosphate)lysine" evidence="4">
    <location>
        <position position="187"/>
    </location>
</feature>
<dbReference type="Gene3D" id="3.40.640.10">
    <property type="entry name" value="Type I PLP-dependent aspartate aminotransferase-like (Major domain)"/>
    <property type="match status" value="1"/>
</dbReference>
<dbReference type="EMBL" id="CP017641">
    <property type="protein sequence ID" value="APZ95933.1"/>
    <property type="molecule type" value="Genomic_DNA"/>
</dbReference>
<dbReference type="InterPro" id="IPR000653">
    <property type="entry name" value="DegT/StrS_aminotransferase"/>
</dbReference>
<dbReference type="Pfam" id="PF01041">
    <property type="entry name" value="DegT_DnrJ_EryC1"/>
    <property type="match status" value="1"/>
</dbReference>
<dbReference type="AlphaFoldDB" id="A0A1P8WPG6"/>
<dbReference type="Gene3D" id="3.90.1150.10">
    <property type="entry name" value="Aspartate Aminotransferase, domain 1"/>
    <property type="match status" value="1"/>
</dbReference>
<evidence type="ECO:0000256" key="4">
    <source>
        <dbReference type="PIRSR" id="PIRSR000390-2"/>
    </source>
</evidence>
<keyword evidence="6" id="KW-0032">Aminotransferase</keyword>
<evidence type="ECO:0000256" key="2">
    <source>
        <dbReference type="ARBA" id="ARBA00037999"/>
    </source>
</evidence>
<dbReference type="CDD" id="cd00616">
    <property type="entry name" value="AHBA_syn"/>
    <property type="match status" value="1"/>
</dbReference>
<dbReference type="GO" id="GO:0000271">
    <property type="term" value="P:polysaccharide biosynthetic process"/>
    <property type="evidence" value="ECO:0007669"/>
    <property type="project" value="TreeGrafter"/>
</dbReference>
<dbReference type="InterPro" id="IPR015422">
    <property type="entry name" value="PyrdxlP-dep_Trfase_small"/>
</dbReference>
<evidence type="ECO:0000313" key="7">
    <source>
        <dbReference type="Proteomes" id="UP000187735"/>
    </source>
</evidence>
<dbReference type="PIRSF" id="PIRSF000390">
    <property type="entry name" value="PLP_StrS"/>
    <property type="match status" value="1"/>
</dbReference>
<reference evidence="6 7" key="1">
    <citation type="journal article" date="2016" name="Front. Microbiol.">
        <title>Fuerstia marisgermanicae gen. nov., sp. nov., an Unusual Member of the Phylum Planctomycetes from the German Wadden Sea.</title>
        <authorList>
            <person name="Kohn T."/>
            <person name="Heuer A."/>
            <person name="Jogler M."/>
            <person name="Vollmers J."/>
            <person name="Boedeker C."/>
            <person name="Bunk B."/>
            <person name="Rast P."/>
            <person name="Borchert D."/>
            <person name="Glockner I."/>
            <person name="Freese H.M."/>
            <person name="Klenk H.P."/>
            <person name="Overmann J."/>
            <person name="Kaster A.K."/>
            <person name="Rohde M."/>
            <person name="Wiegand S."/>
            <person name="Jogler C."/>
        </authorList>
    </citation>
    <scope>NUCLEOTIDE SEQUENCE [LARGE SCALE GENOMIC DNA]</scope>
    <source>
        <strain evidence="6 7">NH11</strain>
    </source>
</reference>
<protein>
    <submittedName>
        <fullName evidence="6">dTDP-3-amino-3,6-dideoxy-alpha-D-galactopyranose transaminase</fullName>
        <ecNumber evidence="6">2.6.1.90</ecNumber>
    </submittedName>
</protein>
<keyword evidence="7" id="KW-1185">Reference proteome</keyword>
<comment type="similarity">
    <text evidence="2 5">Belongs to the DegT/DnrJ/EryC1 family.</text>
</comment>
<dbReference type="OrthoDB" id="9810913at2"/>
<evidence type="ECO:0000256" key="5">
    <source>
        <dbReference type="RuleBase" id="RU004508"/>
    </source>
</evidence>
<dbReference type="PANTHER" id="PTHR30244:SF36">
    <property type="entry name" value="3-OXO-GLUCOSE-6-PHOSPHATE:GLUTAMATE AMINOTRANSFERASE"/>
    <property type="match status" value="1"/>
</dbReference>
<dbReference type="InterPro" id="IPR015421">
    <property type="entry name" value="PyrdxlP-dep_Trfase_major"/>
</dbReference>
<feature type="active site" description="Proton acceptor" evidence="3">
    <location>
        <position position="187"/>
    </location>
</feature>
<name>A0A1P8WPG6_9PLAN</name>
<dbReference type="GO" id="GO:0008483">
    <property type="term" value="F:transaminase activity"/>
    <property type="evidence" value="ECO:0007669"/>
    <property type="project" value="UniProtKB-KW"/>
</dbReference>
<dbReference type="EC" id="2.6.1.90" evidence="6"/>
<dbReference type="SUPFAM" id="SSF53383">
    <property type="entry name" value="PLP-dependent transferases"/>
    <property type="match status" value="1"/>
</dbReference>
<evidence type="ECO:0000256" key="1">
    <source>
        <dbReference type="ARBA" id="ARBA00022898"/>
    </source>
</evidence>
<accession>A0A1P8WPG6</accession>
<sequence length="367" mass="39563">MINVPFLELLPAYLELKEEIDDAVSRSFATGWYIGGKDVELFERNYAEYCSAKHCIGVGNGLDALAIALTAFGVGPGDEVIVPSHTFIATWLAVSMTGASIVPVEPDEGTMNVTPHGIASAITAKTKAIVPVHLYGLPCDITAIKDIADAHEIPVIEDAAQAHGATLEGNRVGSFGTTCCWSFYPGKNLGAFGDGGAITTDDDAIAEKARMIANYGSRKKYVHEVIGVNSRLDPVQAAILNVRLAVLDKWNERRQSIADRYRLAFRNAEFEMQSIPTECRSSNHLFVIRHNDRQGWANDLAAVGIGTQIHYPIACRDQGGYIDSNLPLTPIASKLAAEVISLPIGPHMSPEQVDAVVHSVVALENVD</sequence>
<keyword evidence="1 4" id="KW-0663">Pyridoxal phosphate</keyword>
<dbReference type="InterPro" id="IPR015424">
    <property type="entry name" value="PyrdxlP-dep_Trfase"/>
</dbReference>
<proteinExistence type="inferred from homology"/>
<keyword evidence="6" id="KW-0808">Transferase</keyword>
<gene>
    <name evidence="6" type="primary">fdtB</name>
    <name evidence="6" type="ORF">Fuma_05596</name>
</gene>
<organism evidence="6 7">
    <name type="scientific">Fuerstiella marisgermanici</name>
    <dbReference type="NCBI Taxonomy" id="1891926"/>
    <lineage>
        <taxon>Bacteria</taxon>
        <taxon>Pseudomonadati</taxon>
        <taxon>Planctomycetota</taxon>
        <taxon>Planctomycetia</taxon>
        <taxon>Planctomycetales</taxon>
        <taxon>Planctomycetaceae</taxon>
        <taxon>Fuerstiella</taxon>
    </lineage>
</organism>
<dbReference type="GO" id="GO:0030170">
    <property type="term" value="F:pyridoxal phosphate binding"/>
    <property type="evidence" value="ECO:0007669"/>
    <property type="project" value="TreeGrafter"/>
</dbReference>
<dbReference type="Proteomes" id="UP000187735">
    <property type="component" value="Chromosome"/>
</dbReference>
<dbReference type="KEGG" id="fmr:Fuma_05596"/>
<evidence type="ECO:0000313" key="6">
    <source>
        <dbReference type="EMBL" id="APZ95933.1"/>
    </source>
</evidence>
<dbReference type="PANTHER" id="PTHR30244">
    <property type="entry name" value="TRANSAMINASE"/>
    <property type="match status" value="1"/>
</dbReference>